<evidence type="ECO:0000313" key="3">
    <source>
        <dbReference type="EMBL" id="KAK1729972.1"/>
    </source>
</evidence>
<dbReference type="GeneID" id="85391165"/>
<feature type="compositionally biased region" description="Basic and acidic residues" evidence="1">
    <location>
        <begin position="68"/>
        <end position="86"/>
    </location>
</feature>
<feature type="signal peptide" evidence="2">
    <location>
        <begin position="1"/>
        <end position="18"/>
    </location>
</feature>
<accession>A0AAD8XMD4</accession>
<evidence type="ECO:0000256" key="2">
    <source>
        <dbReference type="SAM" id="SignalP"/>
    </source>
</evidence>
<dbReference type="RefSeq" id="XP_060370027.1">
    <property type="nucleotide sequence ID" value="XM_060507266.1"/>
</dbReference>
<gene>
    <name evidence="3" type="ORF">BDZ83DRAFT_604287</name>
</gene>
<keyword evidence="2" id="KW-0732">Signal</keyword>
<comment type="caution">
    <text evidence="3">The sequence shown here is derived from an EMBL/GenBank/DDBJ whole genome shotgun (WGS) entry which is preliminary data.</text>
</comment>
<organism evidence="3 4">
    <name type="scientific">Glomerella acutata</name>
    <name type="common">Colletotrichum acutatum</name>
    <dbReference type="NCBI Taxonomy" id="27357"/>
    <lineage>
        <taxon>Eukaryota</taxon>
        <taxon>Fungi</taxon>
        <taxon>Dikarya</taxon>
        <taxon>Ascomycota</taxon>
        <taxon>Pezizomycotina</taxon>
        <taxon>Sordariomycetes</taxon>
        <taxon>Hypocreomycetidae</taxon>
        <taxon>Glomerellales</taxon>
        <taxon>Glomerellaceae</taxon>
        <taxon>Colletotrichum</taxon>
        <taxon>Colletotrichum acutatum species complex</taxon>
    </lineage>
</organism>
<name>A0AAD8XMD4_GLOAC</name>
<reference evidence="3" key="1">
    <citation type="submission" date="2021-12" db="EMBL/GenBank/DDBJ databases">
        <title>Comparative genomics, transcriptomics and evolutionary studies reveal genomic signatures of adaptation to plant cell wall in hemibiotrophic fungi.</title>
        <authorList>
            <consortium name="DOE Joint Genome Institute"/>
            <person name="Baroncelli R."/>
            <person name="Diaz J.F."/>
            <person name="Benocci T."/>
            <person name="Peng M."/>
            <person name="Battaglia E."/>
            <person name="Haridas S."/>
            <person name="Andreopoulos W."/>
            <person name="Labutti K."/>
            <person name="Pangilinan J."/>
            <person name="Floch G.L."/>
            <person name="Makela M.R."/>
            <person name="Henrissat B."/>
            <person name="Grigoriev I.V."/>
            <person name="Crouch J.A."/>
            <person name="De Vries R.P."/>
            <person name="Sukno S.A."/>
            <person name="Thon M.R."/>
        </authorList>
    </citation>
    <scope>NUCLEOTIDE SEQUENCE</scope>
    <source>
        <strain evidence="3">CBS 112980</strain>
    </source>
</reference>
<feature type="region of interest" description="Disordered" evidence="1">
    <location>
        <begin position="49"/>
        <end position="86"/>
    </location>
</feature>
<feature type="chain" id="PRO_5042273999" description="Secreted protein" evidence="2">
    <location>
        <begin position="19"/>
        <end position="86"/>
    </location>
</feature>
<evidence type="ECO:0008006" key="5">
    <source>
        <dbReference type="Google" id="ProtNLM"/>
    </source>
</evidence>
<evidence type="ECO:0000313" key="4">
    <source>
        <dbReference type="Proteomes" id="UP001244207"/>
    </source>
</evidence>
<sequence length="86" mass="9641">MQLRCPCSSLLLISWGEALTSLTIQQSTSSLMYAGPEAMFSKFIASVTPQTGTDRNGKRPLTALPREVNSEDERERERQDNHGSRR</sequence>
<dbReference type="Proteomes" id="UP001244207">
    <property type="component" value="Unassembled WGS sequence"/>
</dbReference>
<evidence type="ECO:0000256" key="1">
    <source>
        <dbReference type="SAM" id="MobiDB-lite"/>
    </source>
</evidence>
<proteinExistence type="predicted"/>
<dbReference type="AlphaFoldDB" id="A0AAD8XMD4"/>
<keyword evidence="4" id="KW-1185">Reference proteome</keyword>
<dbReference type="EMBL" id="JAHMHS010000009">
    <property type="protein sequence ID" value="KAK1729972.1"/>
    <property type="molecule type" value="Genomic_DNA"/>
</dbReference>
<protein>
    <recommendedName>
        <fullName evidence="5">Secreted protein</fullName>
    </recommendedName>
</protein>